<dbReference type="InterPro" id="IPR003688">
    <property type="entry name" value="TraG/VirD4"/>
</dbReference>
<dbReference type="RefSeq" id="WP_081907087.1">
    <property type="nucleotide sequence ID" value="NZ_JAWLUM010000006.1"/>
</dbReference>
<comment type="similarity">
    <text evidence="2">Belongs to the VirD4/TraG family.</text>
</comment>
<comment type="caution">
    <text evidence="9">The sequence shown here is derived from an EMBL/GenBank/DDBJ whole genome shotgun (WGS) entry which is preliminary data.</text>
</comment>
<keyword evidence="4 7" id="KW-0812">Transmembrane</keyword>
<dbReference type="Pfam" id="PF12696">
    <property type="entry name" value="TraG-D_C"/>
    <property type="match status" value="1"/>
</dbReference>
<protein>
    <submittedName>
        <fullName evidence="9">TraM recognition domain-containing protein</fullName>
    </submittedName>
</protein>
<keyword evidence="3" id="KW-1003">Cell membrane</keyword>
<sequence length="625" mass="67186">MPTSPGQIRNPKSSEAPLIFGGLGAAAAVVATGWAALQLAGGQTVPANPVTAAGDLVRGDLVWSTAATVWAVVIVLILTACAGATWRWWYLRVGQFKRVDTAARYLGTVKDIESLTEPAIRAKAAELGVVMPTGENNAHCSPGVPIGTTLRGSTRLFGSFEETCVDVWGTRMGKSTSRIIPAICEAPGAVLTTENKRGNLDHTRLVRERMGRAVWVFDPQQVAQQPATFYWNPLSYIVPTGSARTGTEAYEGADPEERAASLAEQFASGDGAPSKKDPYFDPEGQDLLANLMLASALAGEQITVVYERLTRRDRCAEAVQILKPVYPYVAGALSARLNLAPKQQDGIFGTALKMAACLRSTRVKEWITTWPGDTRPHLDLHQFVRGGETLYCMSKEGVGSTGPLIAALTVAACEAAEEIAAAHPGGRLPTPMLCALDEAANVVRWQRLPDLYSHYGSRGINIMTILQSWSQGTEVWGEDGMQKLWSTANVNVYGGNVSEKKFLDFVSELVGDYDREVITVSKSKGTTSTSTHIARERLFNVSDLASWPRGRALVFSAGNPAIIAKTVPWMSKSYAGLIKESLAVYGPPKKATATAVGRWWSKALGRSTHTADAKTQVPQPSLLKG</sequence>
<evidence type="ECO:0000256" key="6">
    <source>
        <dbReference type="ARBA" id="ARBA00023136"/>
    </source>
</evidence>
<dbReference type="InterPro" id="IPR032689">
    <property type="entry name" value="TraG-D_C"/>
</dbReference>
<evidence type="ECO:0000313" key="9">
    <source>
        <dbReference type="EMBL" id="MDV7136901.1"/>
    </source>
</evidence>
<proteinExistence type="inferred from homology"/>
<dbReference type="InterPro" id="IPR051539">
    <property type="entry name" value="T4SS-coupling_protein"/>
</dbReference>
<evidence type="ECO:0000256" key="3">
    <source>
        <dbReference type="ARBA" id="ARBA00022475"/>
    </source>
</evidence>
<gene>
    <name evidence="9" type="ORF">R4198_24690</name>
</gene>
<evidence type="ECO:0000256" key="5">
    <source>
        <dbReference type="ARBA" id="ARBA00022989"/>
    </source>
</evidence>
<evidence type="ECO:0000256" key="1">
    <source>
        <dbReference type="ARBA" id="ARBA00004651"/>
    </source>
</evidence>
<evidence type="ECO:0000313" key="10">
    <source>
        <dbReference type="Proteomes" id="UP001185792"/>
    </source>
</evidence>
<dbReference type="SUPFAM" id="SSF52540">
    <property type="entry name" value="P-loop containing nucleoside triphosphate hydrolases"/>
    <property type="match status" value="1"/>
</dbReference>
<dbReference type="EMBL" id="JAWLUM010000006">
    <property type="protein sequence ID" value="MDV7136901.1"/>
    <property type="molecule type" value="Genomic_DNA"/>
</dbReference>
<feature type="domain" description="TraD/TraG TraM recognition site" evidence="8">
    <location>
        <begin position="431"/>
        <end position="548"/>
    </location>
</feature>
<evidence type="ECO:0000256" key="7">
    <source>
        <dbReference type="SAM" id="Phobius"/>
    </source>
</evidence>
<comment type="subcellular location">
    <subcellularLocation>
        <location evidence="1">Cell membrane</location>
        <topology evidence="1">Multi-pass membrane protein</topology>
    </subcellularLocation>
</comment>
<dbReference type="Proteomes" id="UP001185792">
    <property type="component" value="Unassembled WGS sequence"/>
</dbReference>
<accession>A0ABU4F3X9</accession>
<feature type="transmembrane region" description="Helical" evidence="7">
    <location>
        <begin position="18"/>
        <end position="41"/>
    </location>
</feature>
<keyword evidence="10" id="KW-1185">Reference proteome</keyword>
<evidence type="ECO:0000259" key="8">
    <source>
        <dbReference type="Pfam" id="PF12696"/>
    </source>
</evidence>
<reference evidence="9 10" key="1">
    <citation type="submission" date="2023-10" db="EMBL/GenBank/DDBJ databases">
        <title>Development of a sustainable strategy for remediation of hydrocarbon-contaminated territories based on the waste exchange concept.</title>
        <authorList>
            <person name="Krivoruchko A."/>
        </authorList>
    </citation>
    <scope>NUCLEOTIDE SEQUENCE [LARGE SCALE GENOMIC DNA]</scope>
    <source>
        <strain evidence="9 10">IEGM 1236</strain>
    </source>
</reference>
<evidence type="ECO:0000256" key="2">
    <source>
        <dbReference type="ARBA" id="ARBA00008806"/>
    </source>
</evidence>
<keyword evidence="6 7" id="KW-0472">Membrane</keyword>
<dbReference type="CDD" id="cd01127">
    <property type="entry name" value="TrwB_TraG_TraD_VirD4"/>
    <property type="match status" value="1"/>
</dbReference>
<dbReference type="PANTHER" id="PTHR37937">
    <property type="entry name" value="CONJUGATIVE TRANSFER: DNA TRANSPORT"/>
    <property type="match status" value="1"/>
</dbReference>
<feature type="transmembrane region" description="Helical" evidence="7">
    <location>
        <begin position="61"/>
        <end position="89"/>
    </location>
</feature>
<name>A0ABU4F3X9_WILMA</name>
<dbReference type="Pfam" id="PF02534">
    <property type="entry name" value="T4SS-DNA_transf"/>
    <property type="match status" value="1"/>
</dbReference>
<keyword evidence="5 7" id="KW-1133">Transmembrane helix</keyword>
<dbReference type="Gene3D" id="3.40.50.300">
    <property type="entry name" value="P-loop containing nucleotide triphosphate hydrolases"/>
    <property type="match status" value="1"/>
</dbReference>
<dbReference type="PANTHER" id="PTHR37937:SF1">
    <property type="entry name" value="CONJUGATIVE TRANSFER: DNA TRANSPORT"/>
    <property type="match status" value="1"/>
</dbReference>
<evidence type="ECO:0000256" key="4">
    <source>
        <dbReference type="ARBA" id="ARBA00022692"/>
    </source>
</evidence>
<dbReference type="InterPro" id="IPR027417">
    <property type="entry name" value="P-loop_NTPase"/>
</dbReference>
<organism evidence="9 10">
    <name type="scientific">Williamsia marianensis</name>
    <dbReference type="NCBI Taxonomy" id="85044"/>
    <lineage>
        <taxon>Bacteria</taxon>
        <taxon>Bacillati</taxon>
        <taxon>Actinomycetota</taxon>
        <taxon>Actinomycetes</taxon>
        <taxon>Mycobacteriales</taxon>
        <taxon>Nocardiaceae</taxon>
        <taxon>Williamsia</taxon>
    </lineage>
</organism>